<keyword evidence="3" id="KW-1185">Reference proteome</keyword>
<dbReference type="Proteomes" id="UP000037507">
    <property type="component" value="Unassembled WGS sequence"/>
</dbReference>
<feature type="domain" description="PAS" evidence="1">
    <location>
        <begin position="83"/>
        <end position="123"/>
    </location>
</feature>
<gene>
    <name evidence="2" type="ORF">H663_008835</name>
</gene>
<dbReference type="InterPro" id="IPR035965">
    <property type="entry name" value="PAS-like_dom_sf"/>
</dbReference>
<organism evidence="2 3">
    <name type="scientific">Limnohabitans planktonicus II-D5</name>
    <dbReference type="NCBI Taxonomy" id="1293045"/>
    <lineage>
        <taxon>Bacteria</taxon>
        <taxon>Pseudomonadati</taxon>
        <taxon>Pseudomonadota</taxon>
        <taxon>Betaproteobacteria</taxon>
        <taxon>Burkholderiales</taxon>
        <taxon>Comamonadaceae</taxon>
        <taxon>Limnohabitans</taxon>
    </lineage>
</organism>
<dbReference type="Pfam" id="PF13188">
    <property type="entry name" value="PAS_8"/>
    <property type="match status" value="1"/>
</dbReference>
<protein>
    <recommendedName>
        <fullName evidence="1">PAS domain-containing protein</fullName>
    </recommendedName>
</protein>
<dbReference type="InterPro" id="IPR000014">
    <property type="entry name" value="PAS"/>
</dbReference>
<dbReference type="OrthoDB" id="6366277at2"/>
<evidence type="ECO:0000259" key="1">
    <source>
        <dbReference type="Pfam" id="PF13188"/>
    </source>
</evidence>
<accession>A0A2T7UEL5</accession>
<name>A0A2T7UEL5_9BURK</name>
<dbReference type="AlphaFoldDB" id="A0A2T7UEL5"/>
<reference evidence="2" key="1">
    <citation type="submission" date="2017-04" db="EMBL/GenBank/DDBJ databases">
        <title>Unexpected and diverse lifestyles within the genus Limnohabitans.</title>
        <authorList>
            <person name="Kasalicky V."/>
            <person name="Mehrshad M."/>
            <person name="Andrei S.-A."/>
            <person name="Salcher M."/>
            <person name="Kratochvilova H."/>
            <person name="Simek K."/>
            <person name="Ghai R."/>
        </authorList>
    </citation>
    <scope>NUCLEOTIDE SEQUENCE [LARGE SCALE GENOMIC DNA]</scope>
    <source>
        <strain evidence="2">II-D5</strain>
    </source>
</reference>
<comment type="caution">
    <text evidence="2">The sequence shown here is derived from an EMBL/GenBank/DDBJ whole genome shotgun (WGS) entry which is preliminary data.</text>
</comment>
<sequence length="196" mass="21655">MKKLASSSTALRARAQAHLKGNASGTWIDATQALRVLFDLAANADTAADALALLHELQVHQVELDLQTEELSQSLLQLESMLARQRQLYDASPCAQLLIDAQGRLVDMNETALHDLGVDTTGCKRLMGQRMDVCLTNESVLQLQSQVKALHQTDRMCSFFLILKIQGRNAYQVCASLRPHPEGKGHVLAWLPWPVC</sequence>
<dbReference type="SUPFAM" id="SSF55785">
    <property type="entry name" value="PYP-like sensor domain (PAS domain)"/>
    <property type="match status" value="1"/>
</dbReference>
<dbReference type="EMBL" id="LFYT02000008">
    <property type="protein sequence ID" value="PVE43119.1"/>
    <property type="molecule type" value="Genomic_DNA"/>
</dbReference>
<evidence type="ECO:0000313" key="3">
    <source>
        <dbReference type="Proteomes" id="UP000037507"/>
    </source>
</evidence>
<proteinExistence type="predicted"/>
<evidence type="ECO:0000313" key="2">
    <source>
        <dbReference type="EMBL" id="PVE43119.1"/>
    </source>
</evidence>